<dbReference type="InterPro" id="IPR018712">
    <property type="entry name" value="Tle1-like_cat"/>
</dbReference>
<accession>C4XH66</accession>
<sequence>MKGDQMKTLIFCADGTWNGPNGDTDGDNLPDATNVFKLFCCLPGNNADASLRLQNEQERFDANTRTLAKYLHGVGDSNNPLVKALGGAFGSGITARIIRGYTFLSRNYNKGDEIVLVGFSRGAYTVRALAGFIAACGLLDATKVDLSDKMEAYVAAVGAWHQYRKQAKGDGIKDIFDWFPSIFTLFQGVKTTGKGSVPIEAVAVWDTVGAHGIPLYIQDKDKRYNYFQFADCKLSPTVKHGIHAVAADEERTDFSPTLWEPRDGITQMLFAGAHADVGGGYNTTNLESDLSNIALEWMLNELAGLGVAFAPACRQIWGLHPANPLGPSHQPWTEGIWQKLGHSRRVFPPGVLLEAPSRVQRKGKTVVLLPSGTSAIYT</sequence>
<dbReference type="eggNOG" id="COG3673">
    <property type="taxonomic scope" value="Bacteria"/>
</dbReference>
<dbReference type="HOGENOM" id="CLU_005049_6_1_7"/>
<dbReference type="Pfam" id="PF09994">
    <property type="entry name" value="T6SS_Tle1-like_cat"/>
    <property type="match status" value="1"/>
</dbReference>
<name>C4XH66_SOLM1</name>
<reference evidence="2 3" key="1">
    <citation type="journal article" date="2009" name="Genome Res.">
        <title>Whole genome sequence of Desulfovibrio magneticus strain RS-1 revealed common gene clusters in magnetotactic bacteria.</title>
        <authorList>
            <person name="Nakazawa H."/>
            <person name="Arakaki A."/>
            <person name="Narita-Yamada S."/>
            <person name="Yashiro I."/>
            <person name="Jinno K."/>
            <person name="Aoki N."/>
            <person name="Tsuruyama A."/>
            <person name="Okamura Y."/>
            <person name="Tanikawa S."/>
            <person name="Fujita N."/>
            <person name="Takeyama H."/>
            <person name="Matsunaga T."/>
        </authorList>
    </citation>
    <scope>NUCLEOTIDE SEQUENCE [LARGE SCALE GENOMIC DNA]</scope>
    <source>
        <strain evidence="3">ATCC 700980 / DSM 13731 / RS-1</strain>
    </source>
</reference>
<feature type="domain" description="T6SS Phospholipase effector Tle1-like catalytic" evidence="1">
    <location>
        <begin position="7"/>
        <end position="301"/>
    </location>
</feature>
<keyword evidence="3" id="KW-1185">Reference proteome</keyword>
<dbReference type="EMBL" id="AP010904">
    <property type="protein sequence ID" value="BAH73834.1"/>
    <property type="molecule type" value="Genomic_DNA"/>
</dbReference>
<gene>
    <name evidence="2" type="ordered locus">DMR_03430</name>
</gene>
<evidence type="ECO:0000313" key="3">
    <source>
        <dbReference type="Proteomes" id="UP000009071"/>
    </source>
</evidence>
<dbReference type="Proteomes" id="UP000009071">
    <property type="component" value="Chromosome"/>
</dbReference>
<dbReference type="PANTHER" id="PTHR33840:SF1">
    <property type="entry name" value="TLE1 PHOSPHOLIPASE DOMAIN-CONTAINING PROTEIN"/>
    <property type="match status" value="1"/>
</dbReference>
<dbReference type="InterPro" id="IPR029058">
    <property type="entry name" value="AB_hydrolase_fold"/>
</dbReference>
<dbReference type="SUPFAM" id="SSF53474">
    <property type="entry name" value="alpha/beta-Hydrolases"/>
    <property type="match status" value="1"/>
</dbReference>
<dbReference type="KEGG" id="dma:DMR_03430"/>
<proteinExistence type="predicted"/>
<protein>
    <recommendedName>
        <fullName evidence="1">T6SS Phospholipase effector Tle1-like catalytic domain-containing protein</fullName>
    </recommendedName>
</protein>
<evidence type="ECO:0000313" key="2">
    <source>
        <dbReference type="EMBL" id="BAH73834.1"/>
    </source>
</evidence>
<dbReference type="AlphaFoldDB" id="C4XH66"/>
<evidence type="ECO:0000259" key="1">
    <source>
        <dbReference type="Pfam" id="PF09994"/>
    </source>
</evidence>
<dbReference type="STRING" id="573370.DMR_03430"/>
<dbReference type="PANTHER" id="PTHR33840">
    <property type="match status" value="1"/>
</dbReference>
<organism evidence="2 3">
    <name type="scientific">Solidesulfovibrio magneticus (strain ATCC 700980 / DSM 13731 / RS-1)</name>
    <name type="common">Desulfovibrio magneticus</name>
    <dbReference type="NCBI Taxonomy" id="573370"/>
    <lineage>
        <taxon>Bacteria</taxon>
        <taxon>Pseudomonadati</taxon>
        <taxon>Thermodesulfobacteriota</taxon>
        <taxon>Desulfovibrionia</taxon>
        <taxon>Desulfovibrionales</taxon>
        <taxon>Desulfovibrionaceae</taxon>
        <taxon>Solidesulfovibrio</taxon>
    </lineage>
</organism>